<reference evidence="1" key="2">
    <citation type="journal article" date="2007" name="Science">
        <title>Draft genome sequence of the sexually transmitted pathogen Trichomonas vaginalis.</title>
        <authorList>
            <person name="Carlton J.M."/>
            <person name="Hirt R.P."/>
            <person name="Silva J.C."/>
            <person name="Delcher A.L."/>
            <person name="Schatz M."/>
            <person name="Zhao Q."/>
            <person name="Wortman J.R."/>
            <person name="Bidwell S.L."/>
            <person name="Alsmark U.C.M."/>
            <person name="Besteiro S."/>
            <person name="Sicheritz-Ponten T."/>
            <person name="Noel C.J."/>
            <person name="Dacks J.B."/>
            <person name="Foster P.G."/>
            <person name="Simillion C."/>
            <person name="Van de Peer Y."/>
            <person name="Miranda-Saavedra D."/>
            <person name="Barton G.J."/>
            <person name="Westrop G.D."/>
            <person name="Mueller S."/>
            <person name="Dessi D."/>
            <person name="Fiori P.L."/>
            <person name="Ren Q."/>
            <person name="Paulsen I."/>
            <person name="Zhang H."/>
            <person name="Bastida-Corcuera F.D."/>
            <person name="Simoes-Barbosa A."/>
            <person name="Brown M.T."/>
            <person name="Hayes R.D."/>
            <person name="Mukherjee M."/>
            <person name="Okumura C.Y."/>
            <person name="Schneider R."/>
            <person name="Smith A.J."/>
            <person name="Vanacova S."/>
            <person name="Villalvazo M."/>
            <person name="Haas B.J."/>
            <person name="Pertea M."/>
            <person name="Feldblyum T.V."/>
            <person name="Utterback T.R."/>
            <person name="Shu C.L."/>
            <person name="Osoegawa K."/>
            <person name="de Jong P.J."/>
            <person name="Hrdy I."/>
            <person name="Horvathova L."/>
            <person name="Zubacova Z."/>
            <person name="Dolezal P."/>
            <person name="Malik S.B."/>
            <person name="Logsdon J.M. Jr."/>
            <person name="Henze K."/>
            <person name="Gupta A."/>
            <person name="Wang C.C."/>
            <person name="Dunne R.L."/>
            <person name="Upcroft J.A."/>
            <person name="Upcroft P."/>
            <person name="White O."/>
            <person name="Salzberg S.L."/>
            <person name="Tang P."/>
            <person name="Chiu C.-H."/>
            <person name="Lee Y.-S."/>
            <person name="Embley T.M."/>
            <person name="Coombs G.H."/>
            <person name="Mottram J.C."/>
            <person name="Tachezy J."/>
            <person name="Fraser-Liggett C.M."/>
            <person name="Johnson P.J."/>
        </authorList>
    </citation>
    <scope>NUCLEOTIDE SEQUENCE [LARGE SCALE GENOMIC DNA]</scope>
    <source>
        <strain evidence="1">G3</strain>
    </source>
</reference>
<evidence type="ECO:0000313" key="1">
    <source>
        <dbReference type="EMBL" id="EAX79986.1"/>
    </source>
</evidence>
<sequence length="396" mass="45811">MLVRKVSKCVQMCAFYPSPDQELDKHLFNCYIHGIGIQKYFDILTYAGVKVPSVDTLNKRQAALGPSLEEFCLNRIQKYITDDMKAAYDCAWTGRRNAFSSFSSLANIVLNKICGFRIVTKYKIDGYKTVISDPDIEANMMEITALNSIINSDIFPKIHTFVSDGDVKTNTALNHSKTSIQITKDSNHLIKNAFNKFKDQLHFLESQFRIIFADNTLTIEQKVQKWLDTKKKYVNRQNYSEICETIDATAFLFRCIRKGLHTNFNESINALKAQLIPKFSSWSIGFVIRMFVVVIAYNEPRWKELLRTEFFKFDISMYDEQIQNRIKKIESRSEHVRNHRAQKETKKRAIAVRWARKHKANVEPGAEAFKSPKKETNTIKIAHKKKDLIGNIPIKG</sequence>
<protein>
    <submittedName>
        <fullName evidence="1">Uncharacterized protein</fullName>
    </submittedName>
</protein>
<dbReference type="InParanoid" id="A2GS81"/>
<keyword evidence="2" id="KW-1185">Reference proteome</keyword>
<accession>A2GS81</accession>
<dbReference type="VEuPathDB" id="TrichDB:TVAG_547190"/>
<dbReference type="EMBL" id="DS119341">
    <property type="protein sequence ID" value="EAX79986.1"/>
    <property type="molecule type" value="Genomic_DNA"/>
</dbReference>
<dbReference type="Proteomes" id="UP000001542">
    <property type="component" value="Unassembled WGS sequence"/>
</dbReference>
<gene>
    <name evidence="1" type="ORF">TVAG_547190</name>
</gene>
<reference evidence="1" key="1">
    <citation type="submission" date="2006-10" db="EMBL/GenBank/DDBJ databases">
        <authorList>
            <person name="Amadeo P."/>
            <person name="Zhao Q."/>
            <person name="Wortman J."/>
            <person name="Fraser-Liggett C."/>
            <person name="Carlton J."/>
        </authorList>
    </citation>
    <scope>NUCLEOTIDE SEQUENCE</scope>
    <source>
        <strain evidence="1">G3</strain>
    </source>
</reference>
<dbReference type="VEuPathDB" id="TrichDB:TVAGG3_0186680"/>
<organism evidence="1 2">
    <name type="scientific">Trichomonas vaginalis (strain ATCC PRA-98 / G3)</name>
    <dbReference type="NCBI Taxonomy" id="412133"/>
    <lineage>
        <taxon>Eukaryota</taxon>
        <taxon>Metamonada</taxon>
        <taxon>Parabasalia</taxon>
        <taxon>Trichomonadida</taxon>
        <taxon>Trichomonadidae</taxon>
        <taxon>Trichomonas</taxon>
    </lineage>
</organism>
<name>A2GS81_TRIV3</name>
<dbReference type="AlphaFoldDB" id="A2GS81"/>
<proteinExistence type="predicted"/>
<feature type="non-terminal residue" evidence="1">
    <location>
        <position position="396"/>
    </location>
</feature>
<evidence type="ECO:0000313" key="2">
    <source>
        <dbReference type="Proteomes" id="UP000001542"/>
    </source>
</evidence>